<dbReference type="EMBL" id="JABFAB010000009">
    <property type="protein sequence ID" value="MBA0659877.1"/>
    <property type="molecule type" value="Genomic_DNA"/>
</dbReference>
<protein>
    <submittedName>
        <fullName evidence="1">Uncharacterized protein</fullName>
    </submittedName>
</protein>
<organism evidence="1 2">
    <name type="scientific">Gossypium klotzschianum</name>
    <dbReference type="NCBI Taxonomy" id="34286"/>
    <lineage>
        <taxon>Eukaryota</taxon>
        <taxon>Viridiplantae</taxon>
        <taxon>Streptophyta</taxon>
        <taxon>Embryophyta</taxon>
        <taxon>Tracheophyta</taxon>
        <taxon>Spermatophyta</taxon>
        <taxon>Magnoliopsida</taxon>
        <taxon>eudicotyledons</taxon>
        <taxon>Gunneridae</taxon>
        <taxon>Pentapetalae</taxon>
        <taxon>rosids</taxon>
        <taxon>malvids</taxon>
        <taxon>Malvales</taxon>
        <taxon>Malvaceae</taxon>
        <taxon>Malvoideae</taxon>
        <taxon>Gossypium</taxon>
    </lineage>
</organism>
<sequence length="24" mass="2832">MLVHISLRSLEVIRCQTCHETSYI</sequence>
<evidence type="ECO:0000313" key="1">
    <source>
        <dbReference type="EMBL" id="MBA0659877.1"/>
    </source>
</evidence>
<dbReference type="Proteomes" id="UP000593573">
    <property type="component" value="Unassembled WGS sequence"/>
</dbReference>
<reference evidence="1 2" key="1">
    <citation type="journal article" date="2019" name="Genome Biol. Evol.">
        <title>Insights into the evolution of the New World diploid cottons (Gossypium, subgenus Houzingenia) based on genome sequencing.</title>
        <authorList>
            <person name="Grover C.E."/>
            <person name="Arick M.A. 2nd"/>
            <person name="Thrash A."/>
            <person name="Conover J.L."/>
            <person name="Sanders W.S."/>
            <person name="Peterson D.G."/>
            <person name="Frelichowski J.E."/>
            <person name="Scheffler J.A."/>
            <person name="Scheffler B.E."/>
            <person name="Wendel J.F."/>
        </authorList>
    </citation>
    <scope>NUCLEOTIDE SEQUENCE [LARGE SCALE GENOMIC DNA]</scope>
    <source>
        <strain evidence="1">57</strain>
        <tissue evidence="1">Leaf</tissue>
    </source>
</reference>
<proteinExistence type="predicted"/>
<gene>
    <name evidence="1" type="ORF">Goklo_011969</name>
</gene>
<accession>A0A7J8VAQ4</accession>
<comment type="caution">
    <text evidence="1">The sequence shown here is derived from an EMBL/GenBank/DDBJ whole genome shotgun (WGS) entry which is preliminary data.</text>
</comment>
<dbReference type="AlphaFoldDB" id="A0A7J8VAQ4"/>
<keyword evidence="2" id="KW-1185">Reference proteome</keyword>
<evidence type="ECO:0000313" key="2">
    <source>
        <dbReference type="Proteomes" id="UP000593573"/>
    </source>
</evidence>
<name>A0A7J8VAQ4_9ROSI</name>